<feature type="compositionally biased region" description="Basic and acidic residues" evidence="1">
    <location>
        <begin position="62"/>
        <end position="87"/>
    </location>
</feature>
<gene>
    <name evidence="2" type="ORF">CR513_61452</name>
</gene>
<organism evidence="2 3">
    <name type="scientific">Mucuna pruriens</name>
    <name type="common">Velvet bean</name>
    <name type="synonym">Dolichos pruriens</name>
    <dbReference type="NCBI Taxonomy" id="157652"/>
    <lineage>
        <taxon>Eukaryota</taxon>
        <taxon>Viridiplantae</taxon>
        <taxon>Streptophyta</taxon>
        <taxon>Embryophyta</taxon>
        <taxon>Tracheophyta</taxon>
        <taxon>Spermatophyta</taxon>
        <taxon>Magnoliopsida</taxon>
        <taxon>eudicotyledons</taxon>
        <taxon>Gunneridae</taxon>
        <taxon>Pentapetalae</taxon>
        <taxon>rosids</taxon>
        <taxon>fabids</taxon>
        <taxon>Fabales</taxon>
        <taxon>Fabaceae</taxon>
        <taxon>Papilionoideae</taxon>
        <taxon>50 kb inversion clade</taxon>
        <taxon>NPAAA clade</taxon>
        <taxon>indigoferoid/millettioid clade</taxon>
        <taxon>Phaseoleae</taxon>
        <taxon>Mucuna</taxon>
    </lineage>
</organism>
<dbReference type="Proteomes" id="UP000257109">
    <property type="component" value="Unassembled WGS sequence"/>
</dbReference>
<protein>
    <submittedName>
        <fullName evidence="2">Uncharacterized protein</fullName>
    </submittedName>
</protein>
<evidence type="ECO:0000256" key="1">
    <source>
        <dbReference type="SAM" id="MobiDB-lite"/>
    </source>
</evidence>
<feature type="non-terminal residue" evidence="2">
    <location>
        <position position="1"/>
    </location>
</feature>
<feature type="region of interest" description="Disordered" evidence="1">
    <location>
        <begin position="55"/>
        <end position="96"/>
    </location>
</feature>
<dbReference type="EMBL" id="QJKJ01016889">
    <property type="protein sequence ID" value="RDX60407.1"/>
    <property type="molecule type" value="Genomic_DNA"/>
</dbReference>
<accession>A0A371E353</accession>
<comment type="caution">
    <text evidence="2">The sequence shown here is derived from an EMBL/GenBank/DDBJ whole genome shotgun (WGS) entry which is preliminary data.</text>
</comment>
<evidence type="ECO:0000313" key="3">
    <source>
        <dbReference type="Proteomes" id="UP000257109"/>
    </source>
</evidence>
<proteinExistence type="predicted"/>
<name>A0A371E353_MUCPR</name>
<evidence type="ECO:0000313" key="2">
    <source>
        <dbReference type="EMBL" id="RDX60407.1"/>
    </source>
</evidence>
<keyword evidence="3" id="KW-1185">Reference proteome</keyword>
<reference evidence="2" key="1">
    <citation type="submission" date="2018-05" db="EMBL/GenBank/DDBJ databases">
        <title>Draft genome of Mucuna pruriens seed.</title>
        <authorList>
            <person name="Nnadi N.E."/>
            <person name="Vos R."/>
            <person name="Hasami M.H."/>
            <person name="Devisetty U.K."/>
            <person name="Aguiy J.C."/>
        </authorList>
    </citation>
    <scope>NUCLEOTIDE SEQUENCE [LARGE SCALE GENOMIC DNA]</scope>
    <source>
        <strain evidence="2">JCA_2017</strain>
    </source>
</reference>
<sequence>MNHDANIFKDLNQSYFSKVIAGNGESVDRPKKSIAKAEISVAKLVVAVAVGWWLGEGGGSEGEGKREGEGEEKEGRRGREGRRERSGMRVVVVEEE</sequence>
<dbReference type="AlphaFoldDB" id="A0A371E353"/>